<dbReference type="Gene3D" id="1.10.10.60">
    <property type="entry name" value="Homeodomain-like"/>
    <property type="match status" value="1"/>
</dbReference>
<dbReference type="Pfam" id="PF01844">
    <property type="entry name" value="HNH"/>
    <property type="match status" value="1"/>
</dbReference>
<accession>D5L2B2</accession>
<name>D5L2B2_9VIRU</name>
<organism evidence="3">
    <name type="scientific">uncultured virus</name>
    <dbReference type="NCBI Taxonomy" id="340016"/>
    <lineage>
        <taxon>Viruses</taxon>
        <taxon>environmental samples</taxon>
    </lineage>
</organism>
<reference evidence="3" key="1">
    <citation type="journal article" date="2010" name="Environ. Microbiol.">
        <title>The metavirome of a hypersaline environment.</title>
        <authorList>
            <person name="Santos F."/>
            <person name="Yarza P."/>
            <person name="Parro V."/>
            <person name="Briones C."/>
            <person name="Anton J."/>
        </authorList>
    </citation>
    <scope>NUCLEOTIDE SEQUENCE</scope>
</reference>
<sequence>MVNRDEKGRIVSGQLGEEHQFSEGEHWRDEKPYWNEDWLRREYARKGRSTGDIASEFDCTANNIRYHLRKHGVERRTISEARELKDWGASGEENGMHGRTGEDNPNWKGGVTPERQALYSSQEWGNACSVVWDRDDATCQRCHTHRDETDSVLHIHHIISFANEEYRSDPDNLVLLCEECHHWVHSSENSENEFLAV</sequence>
<dbReference type="CDD" id="cd00085">
    <property type="entry name" value="HNHc"/>
    <property type="match status" value="1"/>
</dbReference>
<dbReference type="GO" id="GO:0004519">
    <property type="term" value="F:endonuclease activity"/>
    <property type="evidence" value="ECO:0007669"/>
    <property type="project" value="UniProtKB-KW"/>
</dbReference>
<dbReference type="GO" id="GO:0003676">
    <property type="term" value="F:nucleic acid binding"/>
    <property type="evidence" value="ECO:0007669"/>
    <property type="project" value="InterPro"/>
</dbReference>
<keyword evidence="3" id="KW-0378">Hydrolase</keyword>
<evidence type="ECO:0000259" key="2">
    <source>
        <dbReference type="SMART" id="SM00507"/>
    </source>
</evidence>
<feature type="domain" description="HNH nuclease" evidence="2">
    <location>
        <begin position="126"/>
        <end position="182"/>
    </location>
</feature>
<keyword evidence="3" id="KW-0255">Endonuclease</keyword>
<feature type="region of interest" description="Disordered" evidence="1">
    <location>
        <begin position="87"/>
        <end position="108"/>
    </location>
</feature>
<evidence type="ECO:0000313" key="3">
    <source>
        <dbReference type="EMBL" id="ADE29171.1"/>
    </source>
</evidence>
<proteinExistence type="predicted"/>
<dbReference type="InterPro" id="IPR002711">
    <property type="entry name" value="HNH"/>
</dbReference>
<dbReference type="Gene3D" id="1.10.30.50">
    <property type="match status" value="1"/>
</dbReference>
<keyword evidence="3" id="KW-0540">Nuclease</keyword>
<dbReference type="InterPro" id="IPR003615">
    <property type="entry name" value="HNH_nuc"/>
</dbReference>
<dbReference type="SMART" id="SM00507">
    <property type="entry name" value="HNHc"/>
    <property type="match status" value="1"/>
</dbReference>
<protein>
    <submittedName>
        <fullName evidence="3">HNH endonuclease</fullName>
    </submittedName>
</protein>
<dbReference type="EMBL" id="GU735149">
    <property type="protein sequence ID" value="ADE29171.1"/>
    <property type="molecule type" value="Genomic_DNA"/>
</dbReference>
<dbReference type="GO" id="GO:0008270">
    <property type="term" value="F:zinc ion binding"/>
    <property type="evidence" value="ECO:0007669"/>
    <property type="project" value="InterPro"/>
</dbReference>
<evidence type="ECO:0000256" key="1">
    <source>
        <dbReference type="SAM" id="MobiDB-lite"/>
    </source>
</evidence>